<dbReference type="SMART" id="SM00228">
    <property type="entry name" value="PDZ"/>
    <property type="match status" value="1"/>
</dbReference>
<name>A0AAW1QYG5_9CHLO</name>
<dbReference type="InterPro" id="IPR004447">
    <property type="entry name" value="Peptidase_S41A"/>
</dbReference>
<feature type="domain" description="PDZ" evidence="5">
    <location>
        <begin position="139"/>
        <end position="207"/>
    </location>
</feature>
<keyword evidence="2" id="KW-0645">Protease</keyword>
<dbReference type="Gene3D" id="3.90.226.10">
    <property type="entry name" value="2-enoyl-CoA Hydratase, Chain A, domain 1"/>
    <property type="match status" value="1"/>
</dbReference>
<evidence type="ECO:0000256" key="2">
    <source>
        <dbReference type="ARBA" id="ARBA00022670"/>
    </source>
</evidence>
<dbReference type="InterPro" id="IPR041489">
    <property type="entry name" value="PDZ_6"/>
</dbReference>
<dbReference type="InterPro" id="IPR029045">
    <property type="entry name" value="ClpP/crotonase-like_dom_sf"/>
</dbReference>
<keyword evidence="4" id="KW-0720">Serine protease</keyword>
<dbReference type="CDD" id="cd07560">
    <property type="entry name" value="Peptidase_S41_CPP"/>
    <property type="match status" value="1"/>
</dbReference>
<dbReference type="GO" id="GO:0004175">
    <property type="term" value="F:endopeptidase activity"/>
    <property type="evidence" value="ECO:0007669"/>
    <property type="project" value="TreeGrafter"/>
</dbReference>
<dbReference type="NCBIfam" id="TIGR00225">
    <property type="entry name" value="prc"/>
    <property type="match status" value="1"/>
</dbReference>
<organism evidence="6 7">
    <name type="scientific">Elliptochloris bilobata</name>
    <dbReference type="NCBI Taxonomy" id="381761"/>
    <lineage>
        <taxon>Eukaryota</taxon>
        <taxon>Viridiplantae</taxon>
        <taxon>Chlorophyta</taxon>
        <taxon>core chlorophytes</taxon>
        <taxon>Trebouxiophyceae</taxon>
        <taxon>Trebouxiophyceae incertae sedis</taxon>
        <taxon>Elliptochloris clade</taxon>
        <taxon>Elliptochloris</taxon>
    </lineage>
</organism>
<keyword evidence="3" id="KW-0378">Hydrolase</keyword>
<evidence type="ECO:0000259" key="5">
    <source>
        <dbReference type="PROSITE" id="PS50106"/>
    </source>
</evidence>
<dbReference type="InterPro" id="IPR005151">
    <property type="entry name" value="Tail-specific_protease"/>
</dbReference>
<dbReference type="EMBL" id="JALJOU010000064">
    <property type="protein sequence ID" value="KAK9826495.1"/>
    <property type="molecule type" value="Genomic_DNA"/>
</dbReference>
<dbReference type="PROSITE" id="PS50106">
    <property type="entry name" value="PDZ"/>
    <property type="match status" value="1"/>
</dbReference>
<dbReference type="Gene3D" id="2.30.42.10">
    <property type="match status" value="1"/>
</dbReference>
<dbReference type="AlphaFoldDB" id="A0AAW1QYG5"/>
<accession>A0AAW1QYG5</accession>
<dbReference type="GO" id="GO:0006508">
    <property type="term" value="P:proteolysis"/>
    <property type="evidence" value="ECO:0007669"/>
    <property type="project" value="UniProtKB-KW"/>
</dbReference>
<dbReference type="InterPro" id="IPR036034">
    <property type="entry name" value="PDZ_sf"/>
</dbReference>
<dbReference type="SMART" id="SM00245">
    <property type="entry name" value="TSPc"/>
    <property type="match status" value="1"/>
</dbReference>
<sequence>MFERSNGRPKKQQPASATCLWERAGAALQAAAKAGVAAAAAAALLVGQPGPSVADVLRFPASTDPAVFTAQKTLVEAWTIVSKAYVDSEFGGHEWEGELSQALVAAYRAPTGDAAYKEISHMLEKLGDPFTRIMPPGEYADFRVSSDGEVQGVGLLIGASDGRLLVVAPILGGPADRAGVLPGDEVVAINGDPTDGWDGDRAAKSLRGRTGSSVVVRFARRSEQVPGVAGRPEQPPRIEVHQVSLKRERLELSPVYATAVAHGGHKLGYIRLVNFGAHAAVDMEKAMDRLEAQGVEGYILDMRNNPGGLLRAGVDVARLWLDGEAAVFNVQGRDEDGRMAVTQRVVLENPAHARSAAPLAVLVNHNSASASEILAGALRDNGRLVALVGETTYGKGKIQSVFELDDGSALFVTVAKYRTPLLTEIDQVGIRPDASCALGPQAPAGMPVSSGAASTVAASLADDACMAVAEALIESRLPVLH</sequence>
<comment type="similarity">
    <text evidence="1">Belongs to the peptidase S41A family.</text>
</comment>
<evidence type="ECO:0000256" key="1">
    <source>
        <dbReference type="ARBA" id="ARBA00009179"/>
    </source>
</evidence>
<reference evidence="6 7" key="1">
    <citation type="journal article" date="2024" name="Nat. Commun.">
        <title>Phylogenomics reveals the evolutionary origins of lichenization in chlorophyte algae.</title>
        <authorList>
            <person name="Puginier C."/>
            <person name="Libourel C."/>
            <person name="Otte J."/>
            <person name="Skaloud P."/>
            <person name="Haon M."/>
            <person name="Grisel S."/>
            <person name="Petersen M."/>
            <person name="Berrin J.G."/>
            <person name="Delaux P.M."/>
            <person name="Dal Grande F."/>
            <person name="Keller J."/>
        </authorList>
    </citation>
    <scope>NUCLEOTIDE SEQUENCE [LARGE SCALE GENOMIC DNA]</scope>
    <source>
        <strain evidence="6 7">SAG 245.80</strain>
    </source>
</reference>
<evidence type="ECO:0000256" key="4">
    <source>
        <dbReference type="ARBA" id="ARBA00022825"/>
    </source>
</evidence>
<dbReference type="SUPFAM" id="SSF50156">
    <property type="entry name" value="PDZ domain-like"/>
    <property type="match status" value="1"/>
</dbReference>
<dbReference type="Proteomes" id="UP001445335">
    <property type="component" value="Unassembled WGS sequence"/>
</dbReference>
<gene>
    <name evidence="6" type="ORF">WJX81_006338</name>
</gene>
<dbReference type="Pfam" id="PF17820">
    <property type="entry name" value="PDZ_6"/>
    <property type="match status" value="1"/>
</dbReference>
<dbReference type="GO" id="GO:0008236">
    <property type="term" value="F:serine-type peptidase activity"/>
    <property type="evidence" value="ECO:0007669"/>
    <property type="project" value="UniProtKB-KW"/>
</dbReference>
<protein>
    <recommendedName>
        <fullName evidence="5">PDZ domain-containing protein</fullName>
    </recommendedName>
</protein>
<dbReference type="Pfam" id="PF03572">
    <property type="entry name" value="Peptidase_S41"/>
    <property type="match status" value="1"/>
</dbReference>
<proteinExistence type="inferred from homology"/>
<keyword evidence="7" id="KW-1185">Reference proteome</keyword>
<evidence type="ECO:0000313" key="6">
    <source>
        <dbReference type="EMBL" id="KAK9826495.1"/>
    </source>
</evidence>
<dbReference type="CDD" id="cd06782">
    <property type="entry name" value="cpPDZ_CPP-like"/>
    <property type="match status" value="1"/>
</dbReference>
<dbReference type="SUPFAM" id="SSF52096">
    <property type="entry name" value="ClpP/crotonase"/>
    <property type="match status" value="1"/>
</dbReference>
<evidence type="ECO:0000256" key="3">
    <source>
        <dbReference type="ARBA" id="ARBA00022801"/>
    </source>
</evidence>
<comment type="caution">
    <text evidence="6">The sequence shown here is derived from an EMBL/GenBank/DDBJ whole genome shotgun (WGS) entry which is preliminary data.</text>
</comment>
<evidence type="ECO:0000313" key="7">
    <source>
        <dbReference type="Proteomes" id="UP001445335"/>
    </source>
</evidence>
<dbReference type="FunFam" id="3.30.750.44:FF:000010">
    <property type="entry name" value="Carboxyl-terminal-processing peptidase 1 chloroplastic"/>
    <property type="match status" value="1"/>
</dbReference>
<dbReference type="PANTHER" id="PTHR32060:SF22">
    <property type="entry name" value="CARBOXYL-TERMINAL-PROCESSING PEPTIDASE 3, CHLOROPLASTIC"/>
    <property type="match status" value="1"/>
</dbReference>
<dbReference type="PANTHER" id="PTHR32060">
    <property type="entry name" value="TAIL-SPECIFIC PROTEASE"/>
    <property type="match status" value="1"/>
</dbReference>
<dbReference type="InterPro" id="IPR001478">
    <property type="entry name" value="PDZ"/>
</dbReference>
<dbReference type="Gene3D" id="3.30.750.44">
    <property type="match status" value="1"/>
</dbReference>